<name>M6JTZ8_9LEPT</name>
<comment type="caution">
    <text evidence="1">The sequence shown here is derived from an EMBL/GenBank/DDBJ whole genome shotgun (WGS) entry which is preliminary data.</text>
</comment>
<dbReference type="AlphaFoldDB" id="M6JTZ8"/>
<dbReference type="EMBL" id="AHMU02000018">
    <property type="protein sequence ID" value="EMN23078.1"/>
    <property type="molecule type" value="Genomic_DNA"/>
</dbReference>
<organism evidence="1 2">
    <name type="scientific">Leptospira santarosai serovar Arenal str. MAVJ 401</name>
    <dbReference type="NCBI Taxonomy" id="1049976"/>
    <lineage>
        <taxon>Bacteria</taxon>
        <taxon>Pseudomonadati</taxon>
        <taxon>Spirochaetota</taxon>
        <taxon>Spirochaetia</taxon>
        <taxon>Leptospirales</taxon>
        <taxon>Leptospiraceae</taxon>
        <taxon>Leptospira</taxon>
    </lineage>
</organism>
<protein>
    <submittedName>
        <fullName evidence="1">Uncharacterized protein</fullName>
    </submittedName>
</protein>
<evidence type="ECO:0000313" key="1">
    <source>
        <dbReference type="EMBL" id="EMN23078.1"/>
    </source>
</evidence>
<sequence>MFTEFGRSSLLCKVPTAFAPRLLAISLPMGRSSLLCKVPTAFAPRLLAISLPMGRSSLLCKVPTAFAPRLLAISLPMGRSSLLCKVPTAFAPRLLAISLPMGRSIGRVWKLSETLPMGAFQVLIKEKTKITFLHNQSETNHIFPHKIIIKNVLNYSTNFIITI</sequence>
<gene>
    <name evidence="1" type="ORF">LEP1GSC063_3466</name>
</gene>
<proteinExistence type="predicted"/>
<dbReference type="Proteomes" id="UP000012106">
    <property type="component" value="Unassembled WGS sequence"/>
</dbReference>
<reference evidence="1 2" key="1">
    <citation type="submission" date="2013-01" db="EMBL/GenBank/DDBJ databases">
        <authorList>
            <person name="Harkins D.M."/>
            <person name="Durkin A.S."/>
            <person name="Brinkac L.M."/>
            <person name="Haft D.H."/>
            <person name="Selengut J.D."/>
            <person name="Sanka R."/>
            <person name="DePew J."/>
            <person name="Purushe J."/>
            <person name="Hartskeerl R.A."/>
            <person name="Ahmed A."/>
            <person name="van der Linden H."/>
            <person name="Goris M.G.A."/>
            <person name="Vinetz J.M."/>
            <person name="Sutton G.G."/>
            <person name="Nierman W.C."/>
            <person name="Fouts D.E."/>
        </authorList>
    </citation>
    <scope>NUCLEOTIDE SEQUENCE [LARGE SCALE GENOMIC DNA]</scope>
    <source>
        <strain evidence="1 2">MAVJ 401</strain>
    </source>
</reference>
<evidence type="ECO:0000313" key="2">
    <source>
        <dbReference type="Proteomes" id="UP000012106"/>
    </source>
</evidence>
<accession>M6JTZ8</accession>